<organism evidence="1 2">
    <name type="scientific">Operophtera brumata</name>
    <name type="common">Winter moth</name>
    <name type="synonym">Phalaena brumata</name>
    <dbReference type="NCBI Taxonomy" id="104452"/>
    <lineage>
        <taxon>Eukaryota</taxon>
        <taxon>Metazoa</taxon>
        <taxon>Ecdysozoa</taxon>
        <taxon>Arthropoda</taxon>
        <taxon>Hexapoda</taxon>
        <taxon>Insecta</taxon>
        <taxon>Pterygota</taxon>
        <taxon>Neoptera</taxon>
        <taxon>Endopterygota</taxon>
        <taxon>Lepidoptera</taxon>
        <taxon>Glossata</taxon>
        <taxon>Ditrysia</taxon>
        <taxon>Geometroidea</taxon>
        <taxon>Geometridae</taxon>
        <taxon>Larentiinae</taxon>
        <taxon>Operophtera</taxon>
    </lineage>
</organism>
<evidence type="ECO:0000313" key="1">
    <source>
        <dbReference type="EMBL" id="KOB65208.1"/>
    </source>
</evidence>
<evidence type="ECO:0000313" key="2">
    <source>
        <dbReference type="Proteomes" id="UP000037510"/>
    </source>
</evidence>
<accession>A0A0L7KPI0</accession>
<reference evidence="1 2" key="1">
    <citation type="journal article" date="2015" name="Genome Biol. Evol.">
        <title>The genome of winter moth (Operophtera brumata) provides a genomic perspective on sexual dimorphism and phenology.</title>
        <authorList>
            <person name="Derks M.F."/>
            <person name="Smit S."/>
            <person name="Salis L."/>
            <person name="Schijlen E."/>
            <person name="Bossers A."/>
            <person name="Mateman C."/>
            <person name="Pijl A.S."/>
            <person name="de Ridder D."/>
            <person name="Groenen M.A."/>
            <person name="Visser M.E."/>
            <person name="Megens H.J."/>
        </authorList>
    </citation>
    <scope>NUCLEOTIDE SEQUENCE [LARGE SCALE GENOMIC DNA]</scope>
    <source>
        <strain evidence="1">WM2013NL</strain>
        <tissue evidence="1">Head and thorax</tissue>
    </source>
</reference>
<gene>
    <name evidence="1" type="ORF">OBRU01_23046</name>
</gene>
<dbReference type="EMBL" id="JTDY01007427">
    <property type="protein sequence ID" value="KOB65208.1"/>
    <property type="molecule type" value="Genomic_DNA"/>
</dbReference>
<comment type="caution">
    <text evidence="1">The sequence shown here is derived from an EMBL/GenBank/DDBJ whole genome shotgun (WGS) entry which is preliminary data.</text>
</comment>
<dbReference type="AlphaFoldDB" id="A0A0L7KPI0"/>
<proteinExistence type="predicted"/>
<protein>
    <submittedName>
        <fullName evidence="1">Integrator complex subunit 4</fullName>
    </submittedName>
</protein>
<sequence length="104" mass="10874">MVTHLSVMRCGSSEVRTVAVDAVCQLSMENPSFATTSLDLCGSSEVRTAAVDAVCQLSMENPSFATTSLDLLANGNTLVCNEVWFLRGAHGGRGRGVPAVDGEP</sequence>
<dbReference type="Proteomes" id="UP000037510">
    <property type="component" value="Unassembled WGS sequence"/>
</dbReference>
<dbReference type="InterPro" id="IPR016024">
    <property type="entry name" value="ARM-type_fold"/>
</dbReference>
<name>A0A0L7KPI0_OPEBR</name>
<keyword evidence="2" id="KW-1185">Reference proteome</keyword>
<dbReference type="SUPFAM" id="SSF48371">
    <property type="entry name" value="ARM repeat"/>
    <property type="match status" value="1"/>
</dbReference>